<organism evidence="1 2">
    <name type="scientific">Hymenobacter crusticola</name>
    <dbReference type="NCBI Taxonomy" id="1770526"/>
    <lineage>
        <taxon>Bacteria</taxon>
        <taxon>Pseudomonadati</taxon>
        <taxon>Bacteroidota</taxon>
        <taxon>Cytophagia</taxon>
        <taxon>Cytophagales</taxon>
        <taxon>Hymenobacteraceae</taxon>
        <taxon>Hymenobacter</taxon>
    </lineage>
</organism>
<gene>
    <name evidence="1" type="ORF">BXP70_13285</name>
</gene>
<comment type="caution">
    <text evidence="1">The sequence shown here is derived from an EMBL/GenBank/DDBJ whole genome shotgun (WGS) entry which is preliminary data.</text>
</comment>
<protein>
    <submittedName>
        <fullName evidence="1">Uncharacterized protein</fullName>
    </submittedName>
</protein>
<sequence length="64" mass="7156">MLCLAALFLFQKMGCLLLDLGCSEHPPLFGVRWRKEGETIDGVLVQARASYWDMATVPARRACV</sequence>
<keyword evidence="2" id="KW-1185">Reference proteome</keyword>
<dbReference type="Proteomes" id="UP000194873">
    <property type="component" value="Unassembled WGS sequence"/>
</dbReference>
<reference evidence="1 2" key="1">
    <citation type="submission" date="2017-01" db="EMBL/GenBank/DDBJ databases">
        <title>A new Hymenobacter.</title>
        <authorList>
            <person name="Liang Y."/>
            <person name="Feng F."/>
        </authorList>
    </citation>
    <scope>NUCLEOTIDE SEQUENCE [LARGE SCALE GENOMIC DNA]</scope>
    <source>
        <strain evidence="1">MIMBbqt21</strain>
    </source>
</reference>
<evidence type="ECO:0000313" key="2">
    <source>
        <dbReference type="Proteomes" id="UP000194873"/>
    </source>
</evidence>
<accession>A0A243WD82</accession>
<dbReference type="AlphaFoldDB" id="A0A243WD82"/>
<name>A0A243WD82_9BACT</name>
<dbReference type="EMBL" id="MTSE01000006">
    <property type="protein sequence ID" value="OUJ73384.1"/>
    <property type="molecule type" value="Genomic_DNA"/>
</dbReference>
<proteinExistence type="predicted"/>
<evidence type="ECO:0000313" key="1">
    <source>
        <dbReference type="EMBL" id="OUJ73384.1"/>
    </source>
</evidence>